<keyword evidence="2" id="KW-1185">Reference proteome</keyword>
<gene>
    <name evidence="1" type="ORF">OL233_04535</name>
</gene>
<name>A0ABT5X0M6_9ENTE</name>
<dbReference type="RefSeq" id="WP_275471169.1">
    <property type="nucleotide sequence ID" value="NZ_JAPDSH010000002.1"/>
</dbReference>
<evidence type="ECO:0000313" key="1">
    <source>
        <dbReference type="EMBL" id="MDF0479550.1"/>
    </source>
</evidence>
<reference evidence="1" key="1">
    <citation type="submission" date="2022-10" db="EMBL/GenBank/DDBJ databases">
        <title>Vagococcus sp. isolated from poultry meat.</title>
        <authorList>
            <person name="Johansson P."/>
            <person name="Bjorkroth J."/>
        </authorList>
    </citation>
    <scope>NUCLEOTIDE SEQUENCE</scope>
    <source>
        <strain evidence="1">PNs007</strain>
    </source>
</reference>
<dbReference type="Proteomes" id="UP001147148">
    <property type="component" value="Unassembled WGS sequence"/>
</dbReference>
<accession>A0ABT5X0M6</accession>
<dbReference type="EMBL" id="JAPDSH010000002">
    <property type="protein sequence ID" value="MDF0479550.1"/>
    <property type="molecule type" value="Genomic_DNA"/>
</dbReference>
<evidence type="ECO:0000313" key="2">
    <source>
        <dbReference type="Proteomes" id="UP001147148"/>
    </source>
</evidence>
<comment type="caution">
    <text evidence="1">The sequence shown here is derived from an EMBL/GenBank/DDBJ whole genome shotgun (WGS) entry which is preliminary data.</text>
</comment>
<proteinExistence type="predicted"/>
<protein>
    <submittedName>
        <fullName evidence="1">Uncharacterized protein</fullName>
    </submittedName>
</protein>
<sequence>MSNGLKVLIKDLQGNLEVVGNFFDNPEQTLDNYGIQGIERQALLAKDINALNSIGIEQQELVGALSGAHSSGCHEQA</sequence>
<organism evidence="1 2">
    <name type="scientific">Vagococcus proximus</name>
    <dbReference type="NCBI Taxonomy" id="2991417"/>
    <lineage>
        <taxon>Bacteria</taxon>
        <taxon>Bacillati</taxon>
        <taxon>Bacillota</taxon>
        <taxon>Bacilli</taxon>
        <taxon>Lactobacillales</taxon>
        <taxon>Enterococcaceae</taxon>
        <taxon>Vagococcus</taxon>
    </lineage>
</organism>